<evidence type="ECO:0000313" key="10">
    <source>
        <dbReference type="Proteomes" id="UP001595823"/>
    </source>
</evidence>
<feature type="transmembrane region" description="Helical" evidence="8">
    <location>
        <begin position="98"/>
        <end position="116"/>
    </location>
</feature>
<dbReference type="Proteomes" id="UP001595823">
    <property type="component" value="Unassembled WGS sequence"/>
</dbReference>
<dbReference type="EMBL" id="JBHSDK010000001">
    <property type="protein sequence ID" value="MFC4333674.1"/>
    <property type="molecule type" value="Genomic_DNA"/>
</dbReference>
<evidence type="ECO:0000256" key="1">
    <source>
        <dbReference type="ARBA" id="ARBA00004651"/>
    </source>
</evidence>
<feature type="transmembrane region" description="Helical" evidence="8">
    <location>
        <begin position="137"/>
        <end position="170"/>
    </location>
</feature>
<feature type="transmembrane region" description="Helical" evidence="8">
    <location>
        <begin position="72"/>
        <end position="92"/>
    </location>
</feature>
<evidence type="ECO:0000256" key="5">
    <source>
        <dbReference type="ARBA" id="ARBA00022692"/>
    </source>
</evidence>
<keyword evidence="3" id="KW-0813">Transport</keyword>
<evidence type="ECO:0000313" key="9">
    <source>
        <dbReference type="EMBL" id="MFC4333674.1"/>
    </source>
</evidence>
<reference evidence="10" key="1">
    <citation type="journal article" date="2019" name="Int. J. Syst. Evol. Microbiol.">
        <title>The Global Catalogue of Microorganisms (GCM) 10K type strain sequencing project: providing services to taxonomists for standard genome sequencing and annotation.</title>
        <authorList>
            <consortium name="The Broad Institute Genomics Platform"/>
            <consortium name="The Broad Institute Genome Sequencing Center for Infectious Disease"/>
            <person name="Wu L."/>
            <person name="Ma J."/>
        </authorList>
    </citation>
    <scope>NUCLEOTIDE SEQUENCE [LARGE SCALE GENOMIC DNA]</scope>
    <source>
        <strain evidence="10">IBRC-M 10908</strain>
    </source>
</reference>
<evidence type="ECO:0000256" key="3">
    <source>
        <dbReference type="ARBA" id="ARBA00022448"/>
    </source>
</evidence>
<comment type="similarity">
    <text evidence="2 8">Belongs to the 4-toluene sulfonate uptake permease (TSUP) (TC 2.A.102) family.</text>
</comment>
<evidence type="ECO:0000256" key="6">
    <source>
        <dbReference type="ARBA" id="ARBA00022989"/>
    </source>
</evidence>
<accession>A0ABV8TSE9</accession>
<comment type="caution">
    <text evidence="9">The sequence shown here is derived from an EMBL/GenBank/DDBJ whole genome shotgun (WGS) entry which is preliminary data.</text>
</comment>
<evidence type="ECO:0000256" key="4">
    <source>
        <dbReference type="ARBA" id="ARBA00022475"/>
    </source>
</evidence>
<keyword evidence="10" id="KW-1185">Reference proteome</keyword>
<feature type="transmembrane region" description="Helical" evidence="8">
    <location>
        <begin position="230"/>
        <end position="248"/>
    </location>
</feature>
<name>A0ABV8TSE9_9ACTN</name>
<organism evidence="9 10">
    <name type="scientific">Salininema proteolyticum</name>
    <dbReference type="NCBI Taxonomy" id="1607685"/>
    <lineage>
        <taxon>Bacteria</taxon>
        <taxon>Bacillati</taxon>
        <taxon>Actinomycetota</taxon>
        <taxon>Actinomycetes</taxon>
        <taxon>Glycomycetales</taxon>
        <taxon>Glycomycetaceae</taxon>
        <taxon>Salininema</taxon>
    </lineage>
</organism>
<sequence length="253" mass="25518">MVLALLVLAAVAAGWIDAVVGGGGLLQLPALMVAYPAAPVATLLGTNKVGSVAGTVTAAVTYSRKVQLDHRILWPTAGTALVGSGLGAALAGAVSSDVLRPLIIGVLAVVAVFVLTKPSFGLESRPVRLTTARAGGLVASAGLAVAFYDGILGPGTGIFLALCFTGYLGLDYVTAAAHVKVVNAATNLGALAVFAYFGHIWWTLGLALMAGNALGGFLGARTAMKRGTGFVRVMLLVIVTVLMAKLTYDVAVS</sequence>
<gene>
    <name evidence="9" type="ORF">ACFPET_00475</name>
</gene>
<keyword evidence="6 8" id="KW-1133">Transmembrane helix</keyword>
<evidence type="ECO:0000256" key="8">
    <source>
        <dbReference type="RuleBase" id="RU363041"/>
    </source>
</evidence>
<dbReference type="InterPro" id="IPR052017">
    <property type="entry name" value="TSUP"/>
</dbReference>
<evidence type="ECO:0000256" key="7">
    <source>
        <dbReference type="ARBA" id="ARBA00023136"/>
    </source>
</evidence>
<dbReference type="RefSeq" id="WP_380617560.1">
    <property type="nucleotide sequence ID" value="NZ_JBHSDK010000001.1"/>
</dbReference>
<evidence type="ECO:0000256" key="2">
    <source>
        <dbReference type="ARBA" id="ARBA00009142"/>
    </source>
</evidence>
<keyword evidence="7 8" id="KW-0472">Membrane</keyword>
<comment type="subcellular location">
    <subcellularLocation>
        <location evidence="1 8">Cell membrane</location>
        <topology evidence="1 8">Multi-pass membrane protein</topology>
    </subcellularLocation>
</comment>
<keyword evidence="5 8" id="KW-0812">Transmembrane</keyword>
<dbReference type="PANTHER" id="PTHR30269:SF0">
    <property type="entry name" value="MEMBRANE TRANSPORTER PROTEIN YFCA-RELATED"/>
    <property type="match status" value="1"/>
</dbReference>
<feature type="transmembrane region" description="Helical" evidence="8">
    <location>
        <begin position="34"/>
        <end position="60"/>
    </location>
</feature>
<protein>
    <recommendedName>
        <fullName evidence="8">Probable membrane transporter protein</fullName>
    </recommendedName>
</protein>
<dbReference type="InterPro" id="IPR002781">
    <property type="entry name" value="TM_pro_TauE-like"/>
</dbReference>
<dbReference type="Pfam" id="PF01925">
    <property type="entry name" value="TauE"/>
    <property type="match status" value="1"/>
</dbReference>
<dbReference type="PANTHER" id="PTHR30269">
    <property type="entry name" value="TRANSMEMBRANE PROTEIN YFCA"/>
    <property type="match status" value="1"/>
</dbReference>
<keyword evidence="4 8" id="KW-1003">Cell membrane</keyword>
<feature type="transmembrane region" description="Helical" evidence="8">
    <location>
        <begin position="190"/>
        <end position="218"/>
    </location>
</feature>
<proteinExistence type="inferred from homology"/>